<dbReference type="SUPFAM" id="SSF46785">
    <property type="entry name" value="Winged helix' DNA-binding domain"/>
    <property type="match status" value="1"/>
</dbReference>
<dbReference type="Gene3D" id="1.10.10.10">
    <property type="entry name" value="Winged helix-like DNA-binding domain superfamily/Winged helix DNA-binding domain"/>
    <property type="match status" value="1"/>
</dbReference>
<proteinExistence type="predicted"/>
<organism evidence="1">
    <name type="scientific">uncultured marine thaumarchaeote KM3_175_B03</name>
    <dbReference type="NCBI Taxonomy" id="1456052"/>
    <lineage>
        <taxon>Archaea</taxon>
        <taxon>Nitrososphaerota</taxon>
        <taxon>environmental samples</taxon>
    </lineage>
</organism>
<name>A0A075GN69_9ARCH</name>
<dbReference type="InterPro" id="IPR036388">
    <property type="entry name" value="WH-like_DNA-bd_sf"/>
</dbReference>
<evidence type="ECO:0000313" key="1">
    <source>
        <dbReference type="EMBL" id="AIF04505.1"/>
    </source>
</evidence>
<dbReference type="InterPro" id="IPR036390">
    <property type="entry name" value="WH_DNA-bd_sf"/>
</dbReference>
<accession>A0A075GN69</accession>
<sequence>MTEPEPETKLHLMVLEIMNRGAKNFKKIQEITGLGRDELISILKDLEKRGLMKVEEKSGLFGPKVELYLTDKGSTKIHSKRSRDKDWVYDLIKEDKQIVFVAQVPGPDDKIMVRLIDRILYIRASGGFSKEVVIENSNEMQISDFKHRNGVLTLRIN</sequence>
<dbReference type="AlphaFoldDB" id="A0A075GN69"/>
<dbReference type="EMBL" id="KF900710">
    <property type="protein sequence ID" value="AIF04505.1"/>
    <property type="molecule type" value="Genomic_DNA"/>
</dbReference>
<protein>
    <submittedName>
        <fullName evidence="1">Uncharacterized protein</fullName>
    </submittedName>
</protein>
<reference evidence="1" key="1">
    <citation type="journal article" date="2014" name="Genome Biol. Evol.">
        <title>Pangenome evidence for extensive interdomain horizontal transfer affecting lineage core and shell genes in uncultured planktonic thaumarchaeota and euryarchaeota.</title>
        <authorList>
            <person name="Deschamps P."/>
            <person name="Zivanovic Y."/>
            <person name="Moreira D."/>
            <person name="Rodriguez-Valera F."/>
            <person name="Lopez-Garcia P."/>
        </authorList>
    </citation>
    <scope>NUCLEOTIDE SEQUENCE</scope>
</reference>